<dbReference type="PANTHER" id="PTHR38480">
    <property type="entry name" value="SLR0254 PROTEIN"/>
    <property type="match status" value="1"/>
</dbReference>
<feature type="domain" description="RDD" evidence="7">
    <location>
        <begin position="54"/>
        <end position="183"/>
    </location>
</feature>
<keyword evidence="9" id="KW-1185">Reference proteome</keyword>
<dbReference type="InterPro" id="IPR010432">
    <property type="entry name" value="RDD"/>
</dbReference>
<protein>
    <submittedName>
        <fullName evidence="8">RDD family protein</fullName>
    </submittedName>
</protein>
<evidence type="ECO:0000313" key="8">
    <source>
        <dbReference type="EMBL" id="NHF62862.1"/>
    </source>
</evidence>
<keyword evidence="3 6" id="KW-1133">Transmembrane helix</keyword>
<dbReference type="PANTHER" id="PTHR38480:SF1">
    <property type="entry name" value="SLR0254 PROTEIN"/>
    <property type="match status" value="1"/>
</dbReference>
<evidence type="ECO:0000256" key="3">
    <source>
        <dbReference type="ARBA" id="ARBA00022989"/>
    </source>
</evidence>
<keyword evidence="2 6" id="KW-0812">Transmembrane</keyword>
<proteinExistence type="predicted"/>
<evidence type="ECO:0000256" key="1">
    <source>
        <dbReference type="ARBA" id="ARBA00004141"/>
    </source>
</evidence>
<sequence>MSTAQNTASAQNLATAQTRSSGQTPSSAQATRGAYDSESELLTGEAVALELRPASVIARMAGGIIDYLTYIIATGLLLWLMLSAAGAIGLPEALFAAVSIACVFLGVVLAPAVVEAATQGKSLGRLALGDRIVRDDGGAIAFRHAFIRAFVGFFEIVMTFGGAAVVVALLNPRAKRLGDLLAGTYSQYERVAAENAVVYGVPAQLTEWAATADVARMPDALSRRIAQFLRQASGHTGPTRERLARSLTAEAALYVSPMPNIDVAHSSPEQLSPELFLAAVAALRREREATGLRLEQARLAELQPTLAALPHGFPDRG</sequence>
<feature type="transmembrane region" description="Helical" evidence="6">
    <location>
        <begin position="94"/>
        <end position="114"/>
    </location>
</feature>
<gene>
    <name evidence="8" type="ORF">FK219_006375</name>
</gene>
<dbReference type="OrthoDB" id="9787732at2"/>
<feature type="transmembrane region" description="Helical" evidence="6">
    <location>
        <begin position="149"/>
        <end position="170"/>
    </location>
</feature>
<evidence type="ECO:0000256" key="5">
    <source>
        <dbReference type="SAM" id="MobiDB-lite"/>
    </source>
</evidence>
<name>A0A9E5JNU9_9MICO</name>
<evidence type="ECO:0000256" key="2">
    <source>
        <dbReference type="ARBA" id="ARBA00022692"/>
    </source>
</evidence>
<keyword evidence="4 6" id="KW-0472">Membrane</keyword>
<comment type="subcellular location">
    <subcellularLocation>
        <location evidence="1">Membrane</location>
        <topology evidence="1">Multi-pass membrane protein</topology>
    </subcellularLocation>
</comment>
<reference evidence="8 9" key="1">
    <citation type="submission" date="2020-03" db="EMBL/GenBank/DDBJ databases">
        <title>Chryseoglobus sp. isolated from a deep-sea seamount.</title>
        <authorList>
            <person name="Zhang D.-C."/>
        </authorList>
    </citation>
    <scope>NUCLEOTIDE SEQUENCE [LARGE SCALE GENOMIC DNA]</scope>
    <source>
        <strain evidence="8 9">KN1116</strain>
    </source>
</reference>
<evidence type="ECO:0000259" key="7">
    <source>
        <dbReference type="Pfam" id="PF06271"/>
    </source>
</evidence>
<dbReference type="GO" id="GO:0016020">
    <property type="term" value="C:membrane"/>
    <property type="evidence" value="ECO:0007669"/>
    <property type="project" value="UniProtKB-SubCell"/>
</dbReference>
<dbReference type="AlphaFoldDB" id="A0A9E5JNU9"/>
<dbReference type="EMBL" id="VIKT02000008">
    <property type="protein sequence ID" value="NHF62862.1"/>
    <property type="molecule type" value="Genomic_DNA"/>
</dbReference>
<feature type="region of interest" description="Disordered" evidence="5">
    <location>
        <begin position="1"/>
        <end position="30"/>
    </location>
</feature>
<organism evidence="8 9">
    <name type="scientific">Microcella pacifica</name>
    <dbReference type="NCBI Taxonomy" id="2591847"/>
    <lineage>
        <taxon>Bacteria</taxon>
        <taxon>Bacillati</taxon>
        <taxon>Actinomycetota</taxon>
        <taxon>Actinomycetes</taxon>
        <taxon>Micrococcales</taxon>
        <taxon>Microbacteriaceae</taxon>
        <taxon>Microcella</taxon>
    </lineage>
</organism>
<dbReference type="RefSeq" id="WP_152582423.1">
    <property type="nucleotide sequence ID" value="NZ_VIKT02000008.1"/>
</dbReference>
<dbReference type="Pfam" id="PF06271">
    <property type="entry name" value="RDD"/>
    <property type="match status" value="1"/>
</dbReference>
<accession>A0A9E5JNU9</accession>
<evidence type="ECO:0000256" key="4">
    <source>
        <dbReference type="ARBA" id="ARBA00023136"/>
    </source>
</evidence>
<comment type="caution">
    <text evidence="8">The sequence shown here is derived from an EMBL/GenBank/DDBJ whole genome shotgun (WGS) entry which is preliminary data.</text>
</comment>
<evidence type="ECO:0000256" key="6">
    <source>
        <dbReference type="SAM" id="Phobius"/>
    </source>
</evidence>
<feature type="transmembrane region" description="Helical" evidence="6">
    <location>
        <begin position="67"/>
        <end position="88"/>
    </location>
</feature>
<evidence type="ECO:0000313" key="9">
    <source>
        <dbReference type="Proteomes" id="UP000818266"/>
    </source>
</evidence>
<dbReference type="Proteomes" id="UP000818266">
    <property type="component" value="Unassembled WGS sequence"/>
</dbReference>